<evidence type="ECO:0000313" key="2">
    <source>
        <dbReference type="EMBL" id="QEA34185.1"/>
    </source>
</evidence>
<dbReference type="InterPro" id="IPR027417">
    <property type="entry name" value="P-loop_NTPase"/>
</dbReference>
<keyword evidence="2" id="KW-0614">Plasmid</keyword>
<accession>A0AAE6ILD7</accession>
<dbReference type="GeneID" id="61187750"/>
<proteinExistence type="predicted"/>
<feature type="domain" description="AAA" evidence="1">
    <location>
        <begin position="13"/>
        <end position="195"/>
    </location>
</feature>
<name>A0AAE6ILD7_LEUCA</name>
<organism evidence="2 3">
    <name type="scientific">Leuconostoc carnosum</name>
    <dbReference type="NCBI Taxonomy" id="1252"/>
    <lineage>
        <taxon>Bacteria</taxon>
        <taxon>Bacillati</taxon>
        <taxon>Bacillota</taxon>
        <taxon>Bacilli</taxon>
        <taxon>Lactobacillales</taxon>
        <taxon>Lactobacillaceae</taxon>
        <taxon>Leuconostoc</taxon>
    </lineage>
</organism>
<dbReference type="RefSeq" id="WP_012304962.1">
    <property type="nucleotide sequence ID" value="NZ_CP042376.1"/>
</dbReference>
<evidence type="ECO:0000259" key="1">
    <source>
        <dbReference type="Pfam" id="PF13614"/>
    </source>
</evidence>
<dbReference type="Pfam" id="PF13614">
    <property type="entry name" value="AAA_31"/>
    <property type="match status" value="1"/>
</dbReference>
<dbReference type="Gene3D" id="3.40.50.300">
    <property type="entry name" value="P-loop containing nucleotide triphosphate hydrolases"/>
    <property type="match status" value="1"/>
</dbReference>
<reference evidence="2 3" key="1">
    <citation type="submission" date="2019-06" db="EMBL/GenBank/DDBJ databases">
        <title>Genome analyses of bacteria isolated from kimchi.</title>
        <authorList>
            <person name="Lee S."/>
            <person name="Ahn S."/>
            <person name="Roh S."/>
        </authorList>
    </citation>
    <scope>NUCLEOTIDE SEQUENCE [LARGE SCALE GENOMIC DNA]</scope>
    <source>
        <strain evidence="2 3">CBA3620</strain>
        <plasmid evidence="2 3">unnamed2</plasmid>
    </source>
</reference>
<sequence length="279" mass="31836">MELKTNRKQAITLTVGNFKGGVGKTTNSILIAYTLAQKGIKTLVIDLDPQANATKTLTLTKLNQDEDGILTFEKTLMRGIADNKIDDLPIKIIDNLFLMPSNIDFEEFAKFLYQNTDNQTDEDFYFSKLLDPIKESFDIIIIDVPPMSKEITRNAVTSSDYVLISLQTQEHSLTGAENYIEELNKLNEKYDLNLTVVGLLPVLLKNTGTVDEYIIENAKEIFGESNIFSTIVPQMERIKRFDINGITNHDRHDLKVLQKYNEVTDELITRLNFYEKEVN</sequence>
<protein>
    <submittedName>
        <fullName evidence="2">ParA family protein</fullName>
    </submittedName>
</protein>
<dbReference type="SUPFAM" id="SSF52540">
    <property type="entry name" value="P-loop containing nucleoside triphosphate hydrolases"/>
    <property type="match status" value="1"/>
</dbReference>
<dbReference type="CDD" id="cd02042">
    <property type="entry name" value="ParAB_family"/>
    <property type="match status" value="1"/>
</dbReference>
<dbReference type="InterPro" id="IPR050678">
    <property type="entry name" value="DNA_Partitioning_ATPase"/>
</dbReference>
<gene>
    <name evidence="2" type="ORF">FGL89_08295</name>
</gene>
<dbReference type="PANTHER" id="PTHR13696:SF99">
    <property type="entry name" value="COBYRINIC ACID AC-DIAMIDE SYNTHASE"/>
    <property type="match status" value="1"/>
</dbReference>
<dbReference type="OMA" id="NQFAGRT"/>
<geneLocation type="plasmid" evidence="2 3">
    <name>unnamed2</name>
</geneLocation>
<dbReference type="InterPro" id="IPR025669">
    <property type="entry name" value="AAA_dom"/>
</dbReference>
<dbReference type="PANTHER" id="PTHR13696">
    <property type="entry name" value="P-LOOP CONTAINING NUCLEOSIDE TRIPHOSPHATE HYDROLASE"/>
    <property type="match status" value="1"/>
</dbReference>
<dbReference type="EMBL" id="CP042376">
    <property type="protein sequence ID" value="QEA34185.1"/>
    <property type="molecule type" value="Genomic_DNA"/>
</dbReference>
<dbReference type="Proteomes" id="UP000321332">
    <property type="component" value="Plasmid unnamed2"/>
</dbReference>
<evidence type="ECO:0000313" key="3">
    <source>
        <dbReference type="Proteomes" id="UP000321332"/>
    </source>
</evidence>
<dbReference type="AlphaFoldDB" id="A0AAE6ILD7"/>